<feature type="region of interest" description="Disordered" evidence="3">
    <location>
        <begin position="1"/>
        <end position="25"/>
    </location>
</feature>
<protein>
    <submittedName>
        <fullName evidence="4">Uncharacterized protein</fullName>
    </submittedName>
</protein>
<reference evidence="4 5" key="1">
    <citation type="submission" date="2024-10" db="EMBL/GenBank/DDBJ databases">
        <title>Updated reference genomes for cyclostephanoid diatoms.</title>
        <authorList>
            <person name="Roberts W.R."/>
            <person name="Alverson A.J."/>
        </authorList>
    </citation>
    <scope>NUCLEOTIDE SEQUENCE [LARGE SCALE GENOMIC DNA]</scope>
    <source>
        <strain evidence="4 5">AJA228-03</strain>
    </source>
</reference>
<dbReference type="Pfam" id="PF00378">
    <property type="entry name" value="ECH_1"/>
    <property type="match status" value="1"/>
</dbReference>
<comment type="caution">
    <text evidence="4">The sequence shown here is derived from an EMBL/GenBank/DDBJ whole genome shotgun (WGS) entry which is preliminary data.</text>
</comment>
<dbReference type="AlphaFoldDB" id="A0ABD3SFK3"/>
<evidence type="ECO:0000256" key="1">
    <source>
        <dbReference type="ARBA" id="ARBA00005254"/>
    </source>
</evidence>
<evidence type="ECO:0000256" key="3">
    <source>
        <dbReference type="SAM" id="MobiDB-lite"/>
    </source>
</evidence>
<keyword evidence="5" id="KW-1185">Reference proteome</keyword>
<dbReference type="InterPro" id="IPR018376">
    <property type="entry name" value="Enoyl-CoA_hyd/isom_CS"/>
</dbReference>
<dbReference type="Gene3D" id="3.90.226.10">
    <property type="entry name" value="2-enoyl-CoA Hydratase, Chain A, domain 1"/>
    <property type="match status" value="1"/>
</dbReference>
<accession>A0ABD3SFK3</accession>
<name>A0ABD3SFK3_9STRA</name>
<dbReference type="PROSITE" id="PS00166">
    <property type="entry name" value="ENOYL_COA_HYDRATASE"/>
    <property type="match status" value="1"/>
</dbReference>
<organism evidence="4 5">
    <name type="scientific">Cyclostephanos tholiformis</name>
    <dbReference type="NCBI Taxonomy" id="382380"/>
    <lineage>
        <taxon>Eukaryota</taxon>
        <taxon>Sar</taxon>
        <taxon>Stramenopiles</taxon>
        <taxon>Ochrophyta</taxon>
        <taxon>Bacillariophyta</taxon>
        <taxon>Coscinodiscophyceae</taxon>
        <taxon>Thalassiosirophycidae</taxon>
        <taxon>Stephanodiscales</taxon>
        <taxon>Stephanodiscaceae</taxon>
        <taxon>Cyclostephanos</taxon>
    </lineage>
</organism>
<dbReference type="SUPFAM" id="SSF52096">
    <property type="entry name" value="ClpP/crotonase"/>
    <property type="match status" value="1"/>
</dbReference>
<dbReference type="CDD" id="cd06558">
    <property type="entry name" value="crotonase-like"/>
    <property type="match status" value="1"/>
</dbReference>
<evidence type="ECO:0000313" key="4">
    <source>
        <dbReference type="EMBL" id="KAL3823325.1"/>
    </source>
</evidence>
<dbReference type="Proteomes" id="UP001530377">
    <property type="component" value="Unassembled WGS sequence"/>
</dbReference>
<dbReference type="InterPro" id="IPR029045">
    <property type="entry name" value="ClpP/crotonase-like_dom_sf"/>
</dbReference>
<gene>
    <name evidence="4" type="ORF">ACHAXA_010460</name>
</gene>
<proteinExistence type="inferred from homology"/>
<dbReference type="EMBL" id="JALLPB020000040">
    <property type="protein sequence ID" value="KAL3823325.1"/>
    <property type="molecule type" value="Genomic_DNA"/>
</dbReference>
<dbReference type="PANTHER" id="PTHR11941:SF75">
    <property type="entry name" value="ENOYL-COA HYDRATASE_ISOMERASE FAMILY PROTEIN"/>
    <property type="match status" value="1"/>
</dbReference>
<comment type="similarity">
    <text evidence="1 2">Belongs to the enoyl-CoA hydratase/isomerase family.</text>
</comment>
<evidence type="ECO:0000313" key="5">
    <source>
        <dbReference type="Proteomes" id="UP001530377"/>
    </source>
</evidence>
<evidence type="ECO:0000256" key="2">
    <source>
        <dbReference type="RuleBase" id="RU003707"/>
    </source>
</evidence>
<dbReference type="PANTHER" id="PTHR11941">
    <property type="entry name" value="ENOYL-COA HYDRATASE-RELATED"/>
    <property type="match status" value="1"/>
</dbReference>
<dbReference type="InterPro" id="IPR001753">
    <property type="entry name" value="Enoyl-CoA_hydra/iso"/>
</dbReference>
<sequence>MPLGSWKGLRQGTTTIPAPPPESVSNIARQSTTEYDVASRAVALALAEIGDDLLRDGRSVDEAGAFHREAHSMSSIDARRLGGRDPWKPFVTNVAATRVFLSATNVTSNDGDGIILTLALNRHDEKNVVNPSMVSSLVAALDVIDGHPECARTNNKALIITGLVLDDDGGTTVVDEPASKFFSNGLDLEWMMRANAETGGKGEEDSDGGGSGSGSGNAVSELIESFNSDVLARILTLPLRTVAAINGHCIGAGLFLALACDYRIMRTERGYLQWPEANLGMRLTKGFAELSKAKVAGCHRNVVREGVLGARRYTSREAIASGIVDAECPIGELYDEAFRLAAYGLPESELGLNLDHFNPVAYSDMKVEMYADAFRALKFGKVGDPPHSRI</sequence>